<evidence type="ECO:0000313" key="11">
    <source>
        <dbReference type="Proteomes" id="UP000616114"/>
    </source>
</evidence>
<evidence type="ECO:0000256" key="7">
    <source>
        <dbReference type="ARBA" id="ARBA00022970"/>
    </source>
</evidence>
<dbReference type="GO" id="GO:0015424">
    <property type="term" value="F:ABC-type amino acid transporter activity"/>
    <property type="evidence" value="ECO:0007669"/>
    <property type="project" value="InterPro"/>
</dbReference>
<evidence type="ECO:0000313" key="10">
    <source>
        <dbReference type="EMBL" id="GGA14155.1"/>
    </source>
</evidence>
<dbReference type="PANTHER" id="PTHR43166:SF9">
    <property type="entry name" value="GLUTAMATE_ASPARTATE IMPORT ATP-BINDING PROTEIN GLTL"/>
    <property type="match status" value="1"/>
</dbReference>
<evidence type="ECO:0000256" key="1">
    <source>
        <dbReference type="ARBA" id="ARBA00004202"/>
    </source>
</evidence>
<evidence type="ECO:0000256" key="5">
    <source>
        <dbReference type="ARBA" id="ARBA00022741"/>
    </source>
</evidence>
<keyword evidence="5" id="KW-0547">Nucleotide-binding</keyword>
<keyword evidence="6 10" id="KW-0067">ATP-binding</keyword>
<dbReference type="InterPro" id="IPR003593">
    <property type="entry name" value="AAA+_ATPase"/>
</dbReference>
<dbReference type="InterPro" id="IPR027417">
    <property type="entry name" value="P-loop_NTPase"/>
</dbReference>
<dbReference type="Gene3D" id="3.40.50.300">
    <property type="entry name" value="P-loop containing nucleotide triphosphate hydrolases"/>
    <property type="match status" value="1"/>
</dbReference>
<keyword evidence="4" id="KW-1003">Cell membrane</keyword>
<dbReference type="PIRSF" id="PIRSF039085">
    <property type="entry name" value="ABC_ATPase_HisP"/>
    <property type="match status" value="1"/>
</dbReference>
<dbReference type="GO" id="GO:0005886">
    <property type="term" value="C:plasma membrane"/>
    <property type="evidence" value="ECO:0007669"/>
    <property type="project" value="UniProtKB-SubCell"/>
</dbReference>
<evidence type="ECO:0000259" key="9">
    <source>
        <dbReference type="PROSITE" id="PS50893"/>
    </source>
</evidence>
<dbReference type="InterPro" id="IPR030679">
    <property type="entry name" value="ABC_ATPase_HisP-typ"/>
</dbReference>
<evidence type="ECO:0000256" key="2">
    <source>
        <dbReference type="ARBA" id="ARBA00005417"/>
    </source>
</evidence>
<dbReference type="Proteomes" id="UP000616114">
    <property type="component" value="Unassembled WGS sequence"/>
</dbReference>
<dbReference type="PANTHER" id="PTHR43166">
    <property type="entry name" value="AMINO ACID IMPORT ATP-BINDING PROTEIN"/>
    <property type="match status" value="1"/>
</dbReference>
<evidence type="ECO:0000256" key="8">
    <source>
        <dbReference type="ARBA" id="ARBA00023136"/>
    </source>
</evidence>
<dbReference type="GO" id="GO:0016887">
    <property type="term" value="F:ATP hydrolysis activity"/>
    <property type="evidence" value="ECO:0007669"/>
    <property type="project" value="InterPro"/>
</dbReference>
<dbReference type="SUPFAM" id="SSF52540">
    <property type="entry name" value="P-loop containing nucleoside triphosphate hydrolases"/>
    <property type="match status" value="1"/>
</dbReference>
<reference evidence="10" key="1">
    <citation type="journal article" date="2014" name="Int. J. Syst. Evol. Microbiol.">
        <title>Complete genome sequence of Corynebacterium casei LMG S-19264T (=DSM 44701T), isolated from a smear-ripened cheese.</title>
        <authorList>
            <consortium name="US DOE Joint Genome Institute (JGI-PGF)"/>
            <person name="Walter F."/>
            <person name="Albersmeier A."/>
            <person name="Kalinowski J."/>
            <person name="Ruckert C."/>
        </authorList>
    </citation>
    <scope>NUCLEOTIDE SEQUENCE</scope>
    <source>
        <strain evidence="10">CGMCC 1.12785</strain>
    </source>
</reference>
<dbReference type="AlphaFoldDB" id="A0A8J2TXT4"/>
<keyword evidence="7" id="KW-0029">Amino-acid transport</keyword>
<dbReference type="InterPro" id="IPR017871">
    <property type="entry name" value="ABC_transporter-like_CS"/>
</dbReference>
<comment type="caution">
    <text evidence="10">The sequence shown here is derived from an EMBL/GenBank/DDBJ whole genome shotgun (WGS) entry which is preliminary data.</text>
</comment>
<dbReference type="InterPro" id="IPR003439">
    <property type="entry name" value="ABC_transporter-like_ATP-bd"/>
</dbReference>
<comment type="subcellular location">
    <subcellularLocation>
        <location evidence="1">Cell membrane</location>
        <topology evidence="1">Peripheral membrane protein</topology>
    </subcellularLocation>
</comment>
<comment type="similarity">
    <text evidence="2">Belongs to the ABC transporter superfamily.</text>
</comment>
<dbReference type="EMBL" id="BMFY01000006">
    <property type="protein sequence ID" value="GGA14155.1"/>
    <property type="molecule type" value="Genomic_DNA"/>
</dbReference>
<dbReference type="GO" id="GO:0005524">
    <property type="term" value="F:ATP binding"/>
    <property type="evidence" value="ECO:0007669"/>
    <property type="project" value="UniProtKB-KW"/>
</dbReference>
<dbReference type="SMART" id="SM00382">
    <property type="entry name" value="AAA"/>
    <property type="match status" value="1"/>
</dbReference>
<evidence type="ECO:0000256" key="3">
    <source>
        <dbReference type="ARBA" id="ARBA00022448"/>
    </source>
</evidence>
<name>A0A8J2TXT4_9MICO</name>
<dbReference type="InterPro" id="IPR050086">
    <property type="entry name" value="MetN_ABC_transporter-like"/>
</dbReference>
<keyword evidence="3" id="KW-0813">Transport</keyword>
<reference evidence="10" key="2">
    <citation type="submission" date="2020-09" db="EMBL/GenBank/DDBJ databases">
        <authorList>
            <person name="Sun Q."/>
            <person name="Zhou Y."/>
        </authorList>
    </citation>
    <scope>NUCLEOTIDE SEQUENCE</scope>
    <source>
        <strain evidence="10">CGMCC 1.12785</strain>
    </source>
</reference>
<feature type="domain" description="ABC transporter" evidence="9">
    <location>
        <begin position="24"/>
        <end position="263"/>
    </location>
</feature>
<evidence type="ECO:0000256" key="6">
    <source>
        <dbReference type="ARBA" id="ARBA00022840"/>
    </source>
</evidence>
<dbReference type="PROSITE" id="PS00211">
    <property type="entry name" value="ABC_TRANSPORTER_1"/>
    <property type="match status" value="1"/>
</dbReference>
<sequence length="269" mass="29314">MSVPSMSRARLQSENQAAMNAPYLTAESLTKTFGEHRAVDEVSLSVPQGEVTSIIGPSGAGKSSFIRCLNLLEVPDSGRLRIGDDALQFGGAEPRRSEIQAVRRHTGMVFQAFNLFPHLTALKNVALAQMRVLGRSRKEAEDRAMAQLERVGLADKAGSYPGQCSGGQQQRIAIARALAMDPDLMLFDEPTSGLDPEIGAEILTVMRELAADKMTMLVVTHEMEFARHVSNQIVVMVDGAVIEQGEPDKIMSDPEHQRTKQFLSAVLGR</sequence>
<accession>A0A8J2TXT4</accession>
<keyword evidence="8" id="KW-0472">Membrane</keyword>
<dbReference type="Pfam" id="PF00005">
    <property type="entry name" value="ABC_tran"/>
    <property type="match status" value="1"/>
</dbReference>
<evidence type="ECO:0000256" key="4">
    <source>
        <dbReference type="ARBA" id="ARBA00022475"/>
    </source>
</evidence>
<keyword evidence="11" id="KW-1185">Reference proteome</keyword>
<gene>
    <name evidence="10" type="ORF">GCM10011333_16320</name>
</gene>
<dbReference type="PROSITE" id="PS50893">
    <property type="entry name" value="ABC_TRANSPORTER_2"/>
    <property type="match status" value="1"/>
</dbReference>
<protein>
    <submittedName>
        <fullName evidence="10">ATP-binding protein</fullName>
    </submittedName>
</protein>
<organism evidence="10 11">
    <name type="scientific">Sediminivirga luteola</name>
    <dbReference type="NCBI Taxonomy" id="1774748"/>
    <lineage>
        <taxon>Bacteria</taxon>
        <taxon>Bacillati</taxon>
        <taxon>Actinomycetota</taxon>
        <taxon>Actinomycetes</taxon>
        <taxon>Micrococcales</taxon>
        <taxon>Brevibacteriaceae</taxon>
        <taxon>Sediminivirga</taxon>
    </lineage>
</organism>
<proteinExistence type="inferred from homology"/>